<keyword evidence="3" id="KW-1185">Reference proteome</keyword>
<dbReference type="InterPro" id="IPR010982">
    <property type="entry name" value="Lambda_DNA-bd_dom_sf"/>
</dbReference>
<dbReference type="OrthoDB" id="4516646at2"/>
<dbReference type="Pfam" id="PF13560">
    <property type="entry name" value="HTH_31"/>
    <property type="match status" value="1"/>
</dbReference>
<dbReference type="Proteomes" id="UP000316628">
    <property type="component" value="Unassembled WGS sequence"/>
</dbReference>
<protein>
    <submittedName>
        <fullName evidence="2">Transcriptional regulator with XRE-family HTH domain</fullName>
    </submittedName>
</protein>
<dbReference type="RefSeq" id="WP_141981042.1">
    <property type="nucleotide sequence ID" value="NZ_VFPP01000001.1"/>
</dbReference>
<dbReference type="Gene3D" id="1.10.260.40">
    <property type="entry name" value="lambda repressor-like DNA-binding domains"/>
    <property type="match status" value="1"/>
</dbReference>
<reference evidence="2 3" key="1">
    <citation type="submission" date="2019-06" db="EMBL/GenBank/DDBJ databases">
        <title>Sequencing the genomes of 1000 actinobacteria strains.</title>
        <authorList>
            <person name="Klenk H.-P."/>
        </authorList>
    </citation>
    <scope>NUCLEOTIDE SEQUENCE [LARGE SCALE GENOMIC DNA]</scope>
    <source>
        <strain evidence="2 3">DSM 45456</strain>
    </source>
</reference>
<evidence type="ECO:0000259" key="1">
    <source>
        <dbReference type="PROSITE" id="PS50943"/>
    </source>
</evidence>
<name>A0A543JKF6_9PSEU</name>
<proteinExistence type="predicted"/>
<dbReference type="EMBL" id="VFPP01000001">
    <property type="protein sequence ID" value="TQM83264.1"/>
    <property type="molecule type" value="Genomic_DNA"/>
</dbReference>
<dbReference type="PROSITE" id="PS50943">
    <property type="entry name" value="HTH_CROC1"/>
    <property type="match status" value="1"/>
</dbReference>
<dbReference type="GO" id="GO:0003677">
    <property type="term" value="F:DNA binding"/>
    <property type="evidence" value="ECO:0007669"/>
    <property type="project" value="InterPro"/>
</dbReference>
<comment type="caution">
    <text evidence="2">The sequence shown here is derived from an EMBL/GenBank/DDBJ whole genome shotgun (WGS) entry which is preliminary data.</text>
</comment>
<dbReference type="SUPFAM" id="SSF47413">
    <property type="entry name" value="lambda repressor-like DNA-binding domains"/>
    <property type="match status" value="1"/>
</dbReference>
<gene>
    <name evidence="2" type="ORF">FHX81_5682</name>
</gene>
<accession>A0A543JKF6</accession>
<dbReference type="CDD" id="cd00093">
    <property type="entry name" value="HTH_XRE"/>
    <property type="match status" value="1"/>
</dbReference>
<sequence length="420" mass="44867">MDEMNRRWLEPSPVEIGARARMIRRRRGLSLEVVAGHVGISKSYLSMLENGQRQFERRGLLEDIAQALSCSVADLTGQPYLPRDRASAEALATLPSISVALYDATLDDVPDVPARPLRELVAWAGQANEHTAHSRYAAAGRGLGALLTDLHVHAVTATGADRRTAQAALAEACLAACGVARSLGNMDLAVTAAGRAEEVARRLNSPALMGFTAMTSTGALSRLGARNRAQRVAEAALDELVDVADPTTPDTATAEAAGMLHLSVAQMSAKSGRLDDASAHLAEAAALAERTGERNTLWFSFGPGNVRAWKLSVAVESGDGPAEAERIESTPGYADDLAAADRRAALHFDLARAYAQAGGARDPAALRHLDTADRIAPQRIRHDPVARELLMTLDHRADRQSWELRSLGNRLGVRSHVVND</sequence>
<evidence type="ECO:0000313" key="2">
    <source>
        <dbReference type="EMBL" id="TQM83264.1"/>
    </source>
</evidence>
<dbReference type="SMART" id="SM00530">
    <property type="entry name" value="HTH_XRE"/>
    <property type="match status" value="1"/>
</dbReference>
<organism evidence="2 3">
    <name type="scientific">Saccharothrix saharensis</name>
    <dbReference type="NCBI Taxonomy" id="571190"/>
    <lineage>
        <taxon>Bacteria</taxon>
        <taxon>Bacillati</taxon>
        <taxon>Actinomycetota</taxon>
        <taxon>Actinomycetes</taxon>
        <taxon>Pseudonocardiales</taxon>
        <taxon>Pseudonocardiaceae</taxon>
        <taxon>Saccharothrix</taxon>
    </lineage>
</organism>
<dbReference type="InterPro" id="IPR001387">
    <property type="entry name" value="Cro/C1-type_HTH"/>
</dbReference>
<feature type="domain" description="HTH cro/C1-type" evidence="1">
    <location>
        <begin position="21"/>
        <end position="75"/>
    </location>
</feature>
<evidence type="ECO:0000313" key="3">
    <source>
        <dbReference type="Proteomes" id="UP000316628"/>
    </source>
</evidence>
<dbReference type="AlphaFoldDB" id="A0A543JKF6"/>